<proteinExistence type="predicted"/>
<name>E1RCB9_SEDSS</name>
<sequence>MVENSSLDKELLDLYTFVRLHGWKSQTGQLLNAFVENFLEATSPEGEKTKASILQYTDSILKSDGTSREKILSLLLYHKLGKGYFAIAENFYRHLYGNIGQEDFSFLFSELFIGKNPLPNDLSYDISIRNFISYKRAIYHAMQIDHFQSVHTPEMTALFFVCLLCKNDVKEQNKALICYLLSRIDVDLPANIESGVMNYLSSLQDIIEEVEKRKEAVLSDPLFFDDEPSTSTNAVKKNTKSNDAPGIYHAHIDTRHSTEHTDIFNPIVEDHRFFPESKKKRTAMSSNNPSETISNKSLRFLHAHDILWKIKRVNADKEKLQDSKSILKHSARKNDTTHIPLYTQVNINTEEKTIKKDEEVKNVATTFTVEFSRNRIPGKFLEQDIKKNNLSKKTVKRHQQKYSCRIIAFIVLLIIVMGLIAILFHEKKPSSKEIGKPNTTINTGIQTPDSHPVISDRKSYTQASSTYTNVGPYTFVWYPSKGESLWVLYQEIKNDPHTTWHKALSAANSGWTEFLNYILSINPEITSPDLIYPENPITVEKL</sequence>
<dbReference type="AlphaFoldDB" id="E1RCB9"/>
<keyword evidence="3" id="KW-1185">Reference proteome</keyword>
<reference evidence="2 3" key="1">
    <citation type="journal article" date="2010" name="Stand. Genomic Sci.">
        <title>Complete genome sequence of Spirochaeta smaragdinae type strain (SEBR 4228).</title>
        <authorList>
            <person name="Mavromatis K."/>
            <person name="Yasawong M."/>
            <person name="Chertkov O."/>
            <person name="Lapidus A."/>
            <person name="Lucas S."/>
            <person name="Nolan M."/>
            <person name="Del Rio T.G."/>
            <person name="Tice H."/>
            <person name="Cheng J.F."/>
            <person name="Pitluck S."/>
            <person name="Liolios K."/>
            <person name="Ivanova N."/>
            <person name="Tapia R."/>
            <person name="Han C."/>
            <person name="Bruce D."/>
            <person name="Goodwin L."/>
            <person name="Pati A."/>
            <person name="Chen A."/>
            <person name="Palaniappan K."/>
            <person name="Land M."/>
            <person name="Hauser L."/>
            <person name="Chang Y.J."/>
            <person name="Jeffries C.D."/>
            <person name="Detter J.C."/>
            <person name="Rohde M."/>
            <person name="Brambilla E."/>
            <person name="Spring S."/>
            <person name="Goker M."/>
            <person name="Sikorski J."/>
            <person name="Woyke T."/>
            <person name="Bristow J."/>
            <person name="Eisen J.A."/>
            <person name="Markowitz V."/>
            <person name="Hugenholtz P."/>
            <person name="Klenk H.P."/>
            <person name="Kyrpides N.C."/>
        </authorList>
    </citation>
    <scope>NUCLEOTIDE SEQUENCE [LARGE SCALE GENOMIC DNA]</scope>
    <source>
        <strain evidence="3">DSM 11293 / JCM 15392 / SEBR 4228</strain>
    </source>
</reference>
<evidence type="ECO:0000256" key="1">
    <source>
        <dbReference type="SAM" id="Phobius"/>
    </source>
</evidence>
<keyword evidence="1" id="KW-1133">Transmembrane helix</keyword>
<gene>
    <name evidence="2" type="ordered locus">Spirs_0865</name>
</gene>
<dbReference type="RefSeq" id="WP_013253463.1">
    <property type="nucleotide sequence ID" value="NC_014364.1"/>
</dbReference>
<evidence type="ECO:0000313" key="3">
    <source>
        <dbReference type="Proteomes" id="UP000002318"/>
    </source>
</evidence>
<accession>E1RCB9</accession>
<evidence type="ECO:0000313" key="2">
    <source>
        <dbReference type="EMBL" id="ADK79999.1"/>
    </source>
</evidence>
<dbReference type="STRING" id="573413.Spirs_0865"/>
<dbReference type="KEGG" id="ssm:Spirs_0865"/>
<keyword evidence="1" id="KW-0812">Transmembrane</keyword>
<dbReference type="Proteomes" id="UP000002318">
    <property type="component" value="Chromosome"/>
</dbReference>
<protein>
    <submittedName>
        <fullName evidence="2">Uncharacterized protein</fullName>
    </submittedName>
</protein>
<keyword evidence="1" id="KW-0472">Membrane</keyword>
<dbReference type="EMBL" id="CP002116">
    <property type="protein sequence ID" value="ADK79999.1"/>
    <property type="molecule type" value="Genomic_DNA"/>
</dbReference>
<organism evidence="2 3">
    <name type="scientific">Sediminispirochaeta smaragdinae (strain DSM 11293 / JCM 15392 / SEBR 4228)</name>
    <name type="common">Spirochaeta smaragdinae</name>
    <dbReference type="NCBI Taxonomy" id="573413"/>
    <lineage>
        <taxon>Bacteria</taxon>
        <taxon>Pseudomonadati</taxon>
        <taxon>Spirochaetota</taxon>
        <taxon>Spirochaetia</taxon>
        <taxon>Spirochaetales</taxon>
        <taxon>Spirochaetaceae</taxon>
        <taxon>Sediminispirochaeta</taxon>
    </lineage>
</organism>
<feature type="transmembrane region" description="Helical" evidence="1">
    <location>
        <begin position="406"/>
        <end position="424"/>
    </location>
</feature>
<dbReference type="HOGENOM" id="CLU_502391_0_0_12"/>